<evidence type="ECO:0000256" key="1">
    <source>
        <dbReference type="ARBA" id="ARBA00009437"/>
    </source>
</evidence>
<reference evidence="7" key="1">
    <citation type="journal article" date="2019" name="Int. J. Syst. Evol. Microbiol.">
        <title>The Global Catalogue of Microorganisms (GCM) 10K type strain sequencing project: providing services to taxonomists for standard genome sequencing and annotation.</title>
        <authorList>
            <consortium name="The Broad Institute Genomics Platform"/>
            <consortium name="The Broad Institute Genome Sequencing Center for Infectious Disease"/>
            <person name="Wu L."/>
            <person name="Ma J."/>
        </authorList>
    </citation>
    <scope>NUCLEOTIDE SEQUENCE [LARGE SCALE GENOMIC DNA]</scope>
    <source>
        <strain evidence="7">JCM 14560</strain>
    </source>
</reference>
<evidence type="ECO:0000256" key="2">
    <source>
        <dbReference type="ARBA" id="ARBA00023015"/>
    </source>
</evidence>
<organism evidence="6 7">
    <name type="scientific">Kitasatospora kazusensis</name>
    <dbReference type="NCBI Taxonomy" id="407974"/>
    <lineage>
        <taxon>Bacteria</taxon>
        <taxon>Bacillati</taxon>
        <taxon>Actinomycetota</taxon>
        <taxon>Actinomycetes</taxon>
        <taxon>Kitasatosporales</taxon>
        <taxon>Streptomycetaceae</taxon>
        <taxon>Kitasatospora</taxon>
    </lineage>
</organism>
<evidence type="ECO:0000259" key="5">
    <source>
        <dbReference type="PROSITE" id="PS50931"/>
    </source>
</evidence>
<keyword evidence="2" id="KW-0805">Transcription regulation</keyword>
<dbReference type="PANTHER" id="PTHR30126:SF39">
    <property type="entry name" value="HTH-TYPE TRANSCRIPTIONAL REGULATOR CYSL"/>
    <property type="match status" value="1"/>
</dbReference>
<evidence type="ECO:0000313" key="6">
    <source>
        <dbReference type="EMBL" id="GAA2138629.1"/>
    </source>
</evidence>
<feature type="domain" description="HTH lysR-type" evidence="5">
    <location>
        <begin position="1"/>
        <end position="58"/>
    </location>
</feature>
<evidence type="ECO:0000313" key="7">
    <source>
        <dbReference type="Proteomes" id="UP001422759"/>
    </source>
</evidence>
<dbReference type="Pfam" id="PF03466">
    <property type="entry name" value="LysR_substrate"/>
    <property type="match status" value="1"/>
</dbReference>
<dbReference type="Gene3D" id="1.10.10.10">
    <property type="entry name" value="Winged helix-like DNA-binding domain superfamily/Winged helix DNA-binding domain"/>
    <property type="match status" value="1"/>
</dbReference>
<gene>
    <name evidence="6" type="ORF">GCM10009760_20080</name>
</gene>
<dbReference type="SUPFAM" id="SSF53850">
    <property type="entry name" value="Periplasmic binding protein-like II"/>
    <property type="match status" value="1"/>
</dbReference>
<dbReference type="InterPro" id="IPR036388">
    <property type="entry name" value="WH-like_DNA-bd_sf"/>
</dbReference>
<keyword evidence="4" id="KW-0804">Transcription</keyword>
<dbReference type="EMBL" id="BAAANT010000008">
    <property type="protein sequence ID" value="GAA2138629.1"/>
    <property type="molecule type" value="Genomic_DNA"/>
</dbReference>
<dbReference type="InterPro" id="IPR005119">
    <property type="entry name" value="LysR_subst-bd"/>
</dbReference>
<evidence type="ECO:0000256" key="3">
    <source>
        <dbReference type="ARBA" id="ARBA00023125"/>
    </source>
</evidence>
<comment type="caution">
    <text evidence="6">The sequence shown here is derived from an EMBL/GenBank/DDBJ whole genome shotgun (WGS) entry which is preliminary data.</text>
</comment>
<dbReference type="RefSeq" id="WP_344463034.1">
    <property type="nucleotide sequence ID" value="NZ_BAAANT010000008.1"/>
</dbReference>
<accession>A0ABP5L091</accession>
<dbReference type="PROSITE" id="PS50931">
    <property type="entry name" value="HTH_LYSR"/>
    <property type="match status" value="1"/>
</dbReference>
<sequence>METRWLETFVVAARAGSMSAAAERLAYARSTVTGHIQSLERALGAKLLDRRSQGQPLTLSGVALLEHAENILDSMKRARAAVVEAEEGRSAPLQLGATESVTSYRLPVFLRMMGRFIPDLSVEVETATVSRLCEQVLTGRPSVVLVNGTHDRLGSEAADPALVSSRVLWEEDVCMVGIPAAAARPKRVLLTRPGCVYREITDADFLGRLPGVEPVQVGSLDGVKSSVLAGLGVGLLPVAAVQPWLAGGQLVELPLRTERKVVTEVVWNRRTCPGFVTEHLRRLGATAELAAS</sequence>
<dbReference type="SUPFAM" id="SSF46785">
    <property type="entry name" value="Winged helix' DNA-binding domain"/>
    <property type="match status" value="1"/>
</dbReference>
<dbReference type="Pfam" id="PF00126">
    <property type="entry name" value="HTH_1"/>
    <property type="match status" value="1"/>
</dbReference>
<keyword evidence="3" id="KW-0238">DNA-binding</keyword>
<proteinExistence type="inferred from homology"/>
<dbReference type="Gene3D" id="3.40.190.10">
    <property type="entry name" value="Periplasmic binding protein-like II"/>
    <property type="match status" value="2"/>
</dbReference>
<name>A0ABP5L091_9ACTN</name>
<protein>
    <submittedName>
        <fullName evidence="6">LysR family transcriptional regulator</fullName>
    </submittedName>
</protein>
<dbReference type="InterPro" id="IPR000847">
    <property type="entry name" value="LysR_HTH_N"/>
</dbReference>
<dbReference type="Proteomes" id="UP001422759">
    <property type="component" value="Unassembled WGS sequence"/>
</dbReference>
<evidence type="ECO:0000256" key="4">
    <source>
        <dbReference type="ARBA" id="ARBA00023163"/>
    </source>
</evidence>
<keyword evidence="7" id="KW-1185">Reference proteome</keyword>
<dbReference type="InterPro" id="IPR036390">
    <property type="entry name" value="WH_DNA-bd_sf"/>
</dbReference>
<comment type="similarity">
    <text evidence="1">Belongs to the LysR transcriptional regulatory family.</text>
</comment>
<dbReference type="PANTHER" id="PTHR30126">
    <property type="entry name" value="HTH-TYPE TRANSCRIPTIONAL REGULATOR"/>
    <property type="match status" value="1"/>
</dbReference>